<evidence type="ECO:0000313" key="4">
    <source>
        <dbReference type="Proteomes" id="UP000249579"/>
    </source>
</evidence>
<organism evidence="3 4">
    <name type="scientific">Macrococcoides bohemicum</name>
    <dbReference type="NCBI Taxonomy" id="1903056"/>
    <lineage>
        <taxon>Bacteria</taxon>
        <taxon>Bacillati</taxon>
        <taxon>Bacillota</taxon>
        <taxon>Bacilli</taxon>
        <taxon>Bacillales</taxon>
        <taxon>Staphylococcaceae</taxon>
        <taxon>Macrococcoides</taxon>
    </lineage>
</organism>
<evidence type="ECO:0000256" key="1">
    <source>
        <dbReference type="ARBA" id="ARBA00023125"/>
    </source>
</evidence>
<dbReference type="Pfam" id="PF01381">
    <property type="entry name" value="HTH_3"/>
    <property type="match status" value="1"/>
</dbReference>
<proteinExistence type="predicted"/>
<dbReference type="OrthoDB" id="9808239at2"/>
<dbReference type="PANTHER" id="PTHR46558:SF4">
    <property type="entry name" value="DNA-BIDING PHAGE PROTEIN"/>
    <property type="match status" value="1"/>
</dbReference>
<dbReference type="SMART" id="SM00530">
    <property type="entry name" value="HTH_XRE"/>
    <property type="match status" value="1"/>
</dbReference>
<dbReference type="EMBL" id="PZJG01000001">
    <property type="protein sequence ID" value="RAK49995.1"/>
    <property type="molecule type" value="Genomic_DNA"/>
</dbReference>
<dbReference type="PANTHER" id="PTHR46558">
    <property type="entry name" value="TRACRIPTIONAL REGULATORY PROTEIN-RELATED-RELATED"/>
    <property type="match status" value="1"/>
</dbReference>
<accession>A0A328A6A8</accession>
<keyword evidence="1" id="KW-0238">DNA-binding</keyword>
<reference evidence="3 4" key="1">
    <citation type="journal article" date="2018" name="Front. Microbiol.">
        <title>Description and Comparative Genomics of Macrococcus caseolyticus subsp. hominis subsp. nov., Macrococcus goetzii sp. nov., Macrococcus epidermidis sp. nov., and Macrococcus bohemicus sp. nov., Novel Macrococci From Human Clinical Material With Virulence Potential and Suspected Uptake of Foreign DNA by Natural Transformation.</title>
        <authorList>
            <person name="Maslanova I."/>
            <person name="Wertheimer Z."/>
            <person name="Sedlacek I."/>
            <person name="Svec P."/>
            <person name="Indrakova A."/>
            <person name="Kovarovic V."/>
            <person name="Schumann P."/>
            <person name="Sproer C."/>
            <person name="Kralova S."/>
            <person name="Sedo O."/>
            <person name="Kristofova L."/>
            <person name="Vrbovska V."/>
            <person name="Fuzik T."/>
            <person name="Petras P."/>
            <person name="Zdrahal Z."/>
            <person name="Ruzickova V."/>
            <person name="Doskar J."/>
            <person name="Pantucek R."/>
        </authorList>
    </citation>
    <scope>NUCLEOTIDE SEQUENCE [LARGE SCALE GENOMIC DNA]</scope>
    <source>
        <strain evidence="3 4">03/115</strain>
    </source>
</reference>
<protein>
    <recommendedName>
        <fullName evidence="2">HTH cro/C1-type domain-containing protein</fullName>
    </recommendedName>
</protein>
<dbReference type="CDD" id="cd00093">
    <property type="entry name" value="HTH_XRE"/>
    <property type="match status" value="1"/>
</dbReference>
<dbReference type="Proteomes" id="UP000249579">
    <property type="component" value="Unassembled WGS sequence"/>
</dbReference>
<name>A0A328A6A8_9STAP</name>
<evidence type="ECO:0000313" key="3">
    <source>
        <dbReference type="EMBL" id="RAK49995.1"/>
    </source>
</evidence>
<comment type="caution">
    <text evidence="3">The sequence shown here is derived from an EMBL/GenBank/DDBJ whole genome shotgun (WGS) entry which is preliminary data.</text>
</comment>
<dbReference type="PROSITE" id="PS50943">
    <property type="entry name" value="HTH_CROC1"/>
    <property type="match status" value="1"/>
</dbReference>
<dbReference type="SUPFAM" id="SSF47413">
    <property type="entry name" value="lambda repressor-like DNA-binding domains"/>
    <property type="match status" value="1"/>
</dbReference>
<dbReference type="AlphaFoldDB" id="A0A328A6A8"/>
<evidence type="ECO:0000259" key="2">
    <source>
        <dbReference type="PROSITE" id="PS50943"/>
    </source>
</evidence>
<dbReference type="InterPro" id="IPR001387">
    <property type="entry name" value="Cro/C1-type_HTH"/>
</dbReference>
<feature type="domain" description="HTH cro/C1-type" evidence="2">
    <location>
        <begin position="11"/>
        <end position="65"/>
    </location>
</feature>
<dbReference type="Gene3D" id="1.10.260.40">
    <property type="entry name" value="lambda repressor-like DNA-binding domains"/>
    <property type="match status" value="1"/>
</dbReference>
<dbReference type="GO" id="GO:0003677">
    <property type="term" value="F:DNA binding"/>
    <property type="evidence" value="ECO:0007669"/>
    <property type="project" value="UniProtKB-KW"/>
</dbReference>
<gene>
    <name evidence="3" type="ORF">BHX94_00595</name>
</gene>
<dbReference type="InterPro" id="IPR010982">
    <property type="entry name" value="Lambda_DNA-bd_dom_sf"/>
</dbReference>
<sequence length="73" mass="8512">MLNNADIAKAIKYHRENLDYTSKEMAQLLNIGLSTYSKLENDERNITAVDLYNISKIFNMTMDEIITKQGRRK</sequence>